<dbReference type="AlphaFoldDB" id="A0A5C6E1C1"/>
<comment type="caution">
    <text evidence="3">The sequence shown here is derived from an EMBL/GenBank/DDBJ whole genome shotgun (WGS) entry which is preliminary data.</text>
</comment>
<dbReference type="Proteomes" id="UP000319143">
    <property type="component" value="Unassembled WGS sequence"/>
</dbReference>
<protein>
    <submittedName>
        <fullName evidence="3">Hpt domain protein</fullName>
    </submittedName>
</protein>
<feature type="modified residue" description="Phosphohistidine" evidence="1">
    <location>
        <position position="63"/>
    </location>
</feature>
<dbReference type="InterPro" id="IPR008207">
    <property type="entry name" value="Sig_transdc_His_kin_Hpt_dom"/>
</dbReference>
<gene>
    <name evidence="3" type="ORF">Poly41_00690</name>
</gene>
<dbReference type="PROSITE" id="PS50894">
    <property type="entry name" value="HPT"/>
    <property type="match status" value="1"/>
</dbReference>
<dbReference type="EMBL" id="SJPV01000001">
    <property type="protein sequence ID" value="TWU41777.1"/>
    <property type="molecule type" value="Genomic_DNA"/>
</dbReference>
<organism evidence="3 4">
    <name type="scientific">Novipirellula artificiosorum</name>
    <dbReference type="NCBI Taxonomy" id="2528016"/>
    <lineage>
        <taxon>Bacteria</taxon>
        <taxon>Pseudomonadati</taxon>
        <taxon>Planctomycetota</taxon>
        <taxon>Planctomycetia</taxon>
        <taxon>Pirellulales</taxon>
        <taxon>Pirellulaceae</taxon>
        <taxon>Novipirellula</taxon>
    </lineage>
</organism>
<dbReference type="Pfam" id="PF01627">
    <property type="entry name" value="Hpt"/>
    <property type="match status" value="1"/>
</dbReference>
<keyword evidence="1" id="KW-0597">Phosphoprotein</keyword>
<evidence type="ECO:0000259" key="2">
    <source>
        <dbReference type="PROSITE" id="PS50894"/>
    </source>
</evidence>
<dbReference type="Gene3D" id="1.20.120.160">
    <property type="entry name" value="HPT domain"/>
    <property type="match status" value="1"/>
</dbReference>
<dbReference type="InterPro" id="IPR036641">
    <property type="entry name" value="HPT_dom_sf"/>
</dbReference>
<proteinExistence type="predicted"/>
<dbReference type="OrthoDB" id="281754at2"/>
<evidence type="ECO:0000313" key="4">
    <source>
        <dbReference type="Proteomes" id="UP000319143"/>
    </source>
</evidence>
<dbReference type="GO" id="GO:0000160">
    <property type="term" value="P:phosphorelay signal transduction system"/>
    <property type="evidence" value="ECO:0007669"/>
    <property type="project" value="InterPro"/>
</dbReference>
<feature type="domain" description="HPt" evidence="2">
    <location>
        <begin position="24"/>
        <end position="117"/>
    </location>
</feature>
<dbReference type="RefSeq" id="WP_146523954.1">
    <property type="nucleotide sequence ID" value="NZ_SJPV01000001.1"/>
</dbReference>
<evidence type="ECO:0000256" key="1">
    <source>
        <dbReference type="PROSITE-ProRule" id="PRU00110"/>
    </source>
</evidence>
<keyword evidence="4" id="KW-1185">Reference proteome</keyword>
<name>A0A5C6E1C1_9BACT</name>
<dbReference type="SUPFAM" id="SSF47226">
    <property type="entry name" value="Histidine-containing phosphotransfer domain, HPT domain"/>
    <property type="match status" value="1"/>
</dbReference>
<evidence type="ECO:0000313" key="3">
    <source>
        <dbReference type="EMBL" id="TWU41777.1"/>
    </source>
</evidence>
<reference evidence="3 4" key="1">
    <citation type="submission" date="2019-02" db="EMBL/GenBank/DDBJ databases">
        <title>Deep-cultivation of Planctomycetes and their phenomic and genomic characterization uncovers novel biology.</title>
        <authorList>
            <person name="Wiegand S."/>
            <person name="Jogler M."/>
            <person name="Boedeker C."/>
            <person name="Pinto D."/>
            <person name="Vollmers J."/>
            <person name="Rivas-Marin E."/>
            <person name="Kohn T."/>
            <person name="Peeters S.H."/>
            <person name="Heuer A."/>
            <person name="Rast P."/>
            <person name="Oberbeckmann S."/>
            <person name="Bunk B."/>
            <person name="Jeske O."/>
            <person name="Meyerdierks A."/>
            <person name="Storesund J.E."/>
            <person name="Kallscheuer N."/>
            <person name="Luecker S."/>
            <person name="Lage O.M."/>
            <person name="Pohl T."/>
            <person name="Merkel B.J."/>
            <person name="Hornburger P."/>
            <person name="Mueller R.-W."/>
            <person name="Bruemmer F."/>
            <person name="Labrenz M."/>
            <person name="Spormann A.M."/>
            <person name="Op Den Camp H."/>
            <person name="Overmann J."/>
            <person name="Amann R."/>
            <person name="Jetten M.S.M."/>
            <person name="Mascher T."/>
            <person name="Medema M.H."/>
            <person name="Devos D.P."/>
            <person name="Kaster A.-K."/>
            <person name="Ovreas L."/>
            <person name="Rohde M."/>
            <person name="Galperin M.Y."/>
            <person name="Jogler C."/>
        </authorList>
    </citation>
    <scope>NUCLEOTIDE SEQUENCE [LARGE SCALE GENOMIC DNA]</scope>
    <source>
        <strain evidence="3 4">Poly41</strain>
    </source>
</reference>
<accession>A0A5C6E1C1</accession>
<sequence>MTSTTTTNSSIIDYDELIDRMMGSAAMASRMLKRFVETARVDCDDLESTVRLGDKSTLSSLAHRHKGTARTMAMPRVAEVAAELERRAHSDSTSELLGLVDELRQLHGEVSRIEEIGLSNLPCNQGREE</sequence>
<dbReference type="GO" id="GO:0004672">
    <property type="term" value="F:protein kinase activity"/>
    <property type="evidence" value="ECO:0007669"/>
    <property type="project" value="UniProtKB-ARBA"/>
</dbReference>